<dbReference type="PANTHER" id="PTHR30189">
    <property type="entry name" value="LPS-ASSEMBLY PROTEIN"/>
    <property type="match status" value="1"/>
</dbReference>
<feature type="domain" description="Organic solvent tolerance-like N-terminal" evidence="5">
    <location>
        <begin position="74"/>
        <end position="200"/>
    </location>
</feature>
<name>A0ABT8TME8_9GAMM</name>
<keyword evidence="9" id="KW-1185">Reference proteome</keyword>
<organism evidence="8 9">
    <name type="scientific">Gilvimarinus algae</name>
    <dbReference type="NCBI Taxonomy" id="3058037"/>
    <lineage>
        <taxon>Bacteria</taxon>
        <taxon>Pseudomonadati</taxon>
        <taxon>Pseudomonadota</taxon>
        <taxon>Gammaproteobacteria</taxon>
        <taxon>Cellvibrionales</taxon>
        <taxon>Cellvibrionaceae</taxon>
        <taxon>Gilvimarinus</taxon>
    </lineage>
</organism>
<dbReference type="RefSeq" id="WP_302714407.1">
    <property type="nucleotide sequence ID" value="NZ_JAULRT010000062.1"/>
</dbReference>
<feature type="domain" description="LptD C-terminal" evidence="6">
    <location>
        <begin position="331"/>
        <end position="734"/>
    </location>
</feature>
<evidence type="ECO:0000259" key="7">
    <source>
        <dbReference type="Pfam" id="PF19838"/>
    </source>
</evidence>
<dbReference type="InterPro" id="IPR045659">
    <property type="entry name" value="LptD_2"/>
</dbReference>
<evidence type="ECO:0000256" key="3">
    <source>
        <dbReference type="ARBA" id="ARBA00023237"/>
    </source>
</evidence>
<comment type="caution">
    <text evidence="8">The sequence shown here is derived from an EMBL/GenBank/DDBJ whole genome shotgun (WGS) entry which is preliminary data.</text>
</comment>
<dbReference type="Proteomes" id="UP001168380">
    <property type="component" value="Unassembled WGS sequence"/>
</dbReference>
<dbReference type="Pfam" id="PF19838">
    <property type="entry name" value="LptD_2"/>
    <property type="match status" value="1"/>
</dbReference>
<evidence type="ECO:0000256" key="1">
    <source>
        <dbReference type="ARBA" id="ARBA00022729"/>
    </source>
</evidence>
<evidence type="ECO:0000259" key="5">
    <source>
        <dbReference type="Pfam" id="PF03968"/>
    </source>
</evidence>
<dbReference type="InterPro" id="IPR020889">
    <property type="entry name" value="LipoPS_assembly_LptD"/>
</dbReference>
<proteinExistence type="inferred from homology"/>
<sequence>MTISTALLVLAAVCARAEQTDRTAHPMDWVPARELPAEALERLPAGCCGAYISPYTPPEDAAPLDQTPINVRANRSSASGGREITLEGDVELRQGPRLLQTQKAQLNQQTRELLLEEDITLREEGLLIRADRARLVTHSEDATLDNARFVLHESRIHGEASRLEKFGERLLKLSDGSLSTCEPDSEFWRLRAAELALHPEQNYGTAKHARLEIKNVPVLYIPYMIFPVGDERQSGLLFPSFSTSTSNGVEYAQPIYWNIAPQMDATFTPRYLEKRGTLLDAEFRHLSSYFATDVSGAFLADDKGGYDRQAENDIASGELTEEEAYPYKGEDRWLVQLEQTGGRKSRLKTRIDYTDVSDVDYLRDITSSDVDVEYQSSLQKFGAVSYASDHWDLGASARETRYLNEASQRPYKELPHLYARGRYAQGDWLLKLDNDYTRFDLVNHYQRPTDSLVVGERLNTDYRLAWDKRWQWGFVTPEVGVKTLSYQLQQADFDTSGAMPAAAVHSDSPSLVVPQASLDAGLFFERFGELGGSSFIQTLEPRLFYFYSDYEDHSSIYQPLNDTNAPIAFDTRYITFDYNQLFRTTRFTGGDRIDDANQLSAGITTRFISARTGQERLALSLGQIYRFDPPRVALDPENQPESERYRQSEYAGRISARISDRFRLSGDALYDQHDHQLTSASASVQYADDADRLLSLTYRFQRRVSGNDLNPSPADDRSLDQLDVGAFVPVTDSWSLFARANYDFTFDLELDTYAGLEYNDCCYRVRLMWREWLNFDYNSGNQLETVTNNDYDRGYFIDLQLKGLASISDRVGSLLSKTLLGYAEREDNFQ</sequence>
<gene>
    <name evidence="4" type="primary">lptD</name>
    <name evidence="8" type="ORF">QWI16_15380</name>
</gene>
<accession>A0ABT8TME8</accession>
<keyword evidence="1 4" id="KW-0732">Signal</keyword>
<feature type="domain" description="LPS-assembly protein LptD central" evidence="7">
    <location>
        <begin position="208"/>
        <end position="286"/>
    </location>
</feature>
<protein>
    <recommendedName>
        <fullName evidence="4">LPS-assembly protein LptD</fullName>
    </recommendedName>
</protein>
<dbReference type="Pfam" id="PF03968">
    <property type="entry name" value="LptD_N"/>
    <property type="match status" value="1"/>
</dbReference>
<reference evidence="8" key="1">
    <citation type="submission" date="2023-07" db="EMBL/GenBank/DDBJ databases">
        <title>Gilvimarinus algae sp. nov., isolated from the surface of Kelp.</title>
        <authorList>
            <person name="Sun Y.Y."/>
            <person name="Gong Y."/>
            <person name="Du Z.J."/>
        </authorList>
    </citation>
    <scope>NUCLEOTIDE SEQUENCE</scope>
    <source>
        <strain evidence="8">SDUM040014</strain>
    </source>
</reference>
<evidence type="ECO:0000256" key="2">
    <source>
        <dbReference type="ARBA" id="ARBA00023136"/>
    </source>
</evidence>
<evidence type="ECO:0000313" key="8">
    <source>
        <dbReference type="EMBL" id="MDO3383562.1"/>
    </source>
</evidence>
<keyword evidence="3 4" id="KW-0998">Cell outer membrane</keyword>
<evidence type="ECO:0000259" key="6">
    <source>
        <dbReference type="Pfam" id="PF04453"/>
    </source>
</evidence>
<comment type="subcellular location">
    <subcellularLocation>
        <location evidence="4">Cell outer membrane</location>
    </subcellularLocation>
</comment>
<dbReference type="InterPro" id="IPR007543">
    <property type="entry name" value="LptD_C"/>
</dbReference>
<dbReference type="PANTHER" id="PTHR30189:SF1">
    <property type="entry name" value="LPS-ASSEMBLY PROTEIN LPTD"/>
    <property type="match status" value="1"/>
</dbReference>
<evidence type="ECO:0000256" key="4">
    <source>
        <dbReference type="HAMAP-Rule" id="MF_01411"/>
    </source>
</evidence>
<evidence type="ECO:0000313" key="9">
    <source>
        <dbReference type="Proteomes" id="UP001168380"/>
    </source>
</evidence>
<comment type="similarity">
    <text evidence="4">Belongs to the LptD family.</text>
</comment>
<dbReference type="InterPro" id="IPR005653">
    <property type="entry name" value="OstA-like_N"/>
</dbReference>
<dbReference type="InterPro" id="IPR050218">
    <property type="entry name" value="LptD"/>
</dbReference>
<dbReference type="Pfam" id="PF04453">
    <property type="entry name" value="LptD"/>
    <property type="match status" value="1"/>
</dbReference>
<dbReference type="EMBL" id="JAULRT010000062">
    <property type="protein sequence ID" value="MDO3383562.1"/>
    <property type="molecule type" value="Genomic_DNA"/>
</dbReference>
<comment type="caution">
    <text evidence="4">Lacks conserved residue(s) required for the propagation of feature annotation.</text>
</comment>
<comment type="function">
    <text evidence="4">Together with LptE, is involved in the assembly of lipopolysaccharide (LPS) at the surface of the outer membrane.</text>
</comment>
<comment type="subunit">
    <text evidence="4">Component of the lipopolysaccharide transport and assembly complex. Interacts with LptE and LptA.</text>
</comment>
<keyword evidence="2 4" id="KW-0472">Membrane</keyword>
<dbReference type="HAMAP" id="MF_01411">
    <property type="entry name" value="LPS_assembly_LptD"/>
    <property type="match status" value="1"/>
</dbReference>